<dbReference type="EMBL" id="KN664282">
    <property type="protein sequence ID" value="KHN10564.1"/>
    <property type="molecule type" value="Genomic_DNA"/>
</dbReference>
<dbReference type="Gene3D" id="1.20.1280.50">
    <property type="match status" value="1"/>
</dbReference>
<dbReference type="PROSITE" id="PS50181">
    <property type="entry name" value="FBOX"/>
    <property type="match status" value="1"/>
</dbReference>
<dbReference type="PANTHER" id="PTHR31900">
    <property type="entry name" value="F-BOX/RNI SUPERFAMILY PROTEIN-RELATED"/>
    <property type="match status" value="1"/>
</dbReference>
<dbReference type="PANTHER" id="PTHR31900:SF34">
    <property type="entry name" value="EMB|CAB62440.1-RELATED"/>
    <property type="match status" value="1"/>
</dbReference>
<dbReference type="SUPFAM" id="SSF52047">
    <property type="entry name" value="RNI-like"/>
    <property type="match status" value="1"/>
</dbReference>
<dbReference type="InterPro" id="IPR036047">
    <property type="entry name" value="F-box-like_dom_sf"/>
</dbReference>
<dbReference type="SMART" id="SM00256">
    <property type="entry name" value="FBOX"/>
    <property type="match status" value="1"/>
</dbReference>
<feature type="domain" description="F-box" evidence="1">
    <location>
        <begin position="15"/>
        <end position="63"/>
    </location>
</feature>
<dbReference type="SUPFAM" id="SSF81383">
    <property type="entry name" value="F-box domain"/>
    <property type="match status" value="1"/>
</dbReference>
<feature type="non-terminal residue" evidence="2">
    <location>
        <position position="1"/>
    </location>
</feature>
<evidence type="ECO:0000313" key="2">
    <source>
        <dbReference type="EMBL" id="KHN10564.1"/>
    </source>
</evidence>
<dbReference type="Proteomes" id="UP000053555">
    <property type="component" value="Unassembled WGS sequence"/>
</dbReference>
<accession>A0A0B2PSB3</accession>
<dbReference type="AlphaFoldDB" id="A0A0B2PSB3"/>
<dbReference type="Pfam" id="PF07723">
    <property type="entry name" value="LRR_2"/>
    <property type="match status" value="1"/>
</dbReference>
<evidence type="ECO:0000259" key="1">
    <source>
        <dbReference type="PROSITE" id="PS50181"/>
    </source>
</evidence>
<dbReference type="CDD" id="cd22160">
    <property type="entry name" value="F-box_AtFBL13-like"/>
    <property type="match status" value="1"/>
</dbReference>
<dbReference type="Pfam" id="PF08387">
    <property type="entry name" value="FBD"/>
    <property type="match status" value="1"/>
</dbReference>
<gene>
    <name evidence="2" type="ORF">glysoja_037364</name>
</gene>
<dbReference type="SMART" id="SM00579">
    <property type="entry name" value="FBD"/>
    <property type="match status" value="1"/>
</dbReference>
<dbReference type="InterPro" id="IPR053781">
    <property type="entry name" value="F-box_AtFBL13-like"/>
</dbReference>
<protein>
    <submittedName>
        <fullName evidence="2">F-box/FBD/LRR-repeat protein</fullName>
    </submittedName>
</protein>
<name>A0A0B2PSB3_GLYSO</name>
<dbReference type="InterPro" id="IPR050232">
    <property type="entry name" value="FBL13/AtMIF1-like"/>
</dbReference>
<dbReference type="InterPro" id="IPR013101">
    <property type="entry name" value="LRR_PRU1-like"/>
</dbReference>
<sequence length="385" mass="44306">KKTASIYLLECRTMADRISSLPDTLLCHILSFLPTIESVATSVLSKRWRPLWRSVPSLHFNDQIYWQYGETYYRFVQLVYTVMLRRDVTRPIERFNLECVSCLCDPSVIDTWLIATIHGKVKHLSLLLPSDLNLPCCILTSTTLVDLKLKGLTLNSRVSSVDLPSLKTLHLRKVHFVEPRLLLQILSACPLLEDLLIRSLHVTNNFSSDEHLERMPKLVKADISNASIDVQMATFYNVEFLRTQVGSDFFSDNKHTFLNLTHMELIFRFRFNVLGRLINLLHECPNLQILVVDEGNLFVKTSSDVSYPQFVPKCLSTQLKRCCVKKYGGQESELRFARYVLQNARVLYSMTIYSISSSNSGERLQMIKKLSSCPRISARCELLFE</sequence>
<proteinExistence type="predicted"/>
<dbReference type="InterPro" id="IPR006566">
    <property type="entry name" value="FBD"/>
</dbReference>
<dbReference type="InterPro" id="IPR001810">
    <property type="entry name" value="F-box_dom"/>
</dbReference>
<dbReference type="Pfam" id="PF00646">
    <property type="entry name" value="F-box"/>
    <property type="match status" value="1"/>
</dbReference>
<reference evidence="2" key="1">
    <citation type="submission" date="2014-07" db="EMBL/GenBank/DDBJ databases">
        <title>Identification of a novel salt tolerance gene in wild soybean by whole-genome sequencing.</title>
        <authorList>
            <person name="Lam H.-M."/>
            <person name="Qi X."/>
            <person name="Li M.-W."/>
            <person name="Liu X."/>
            <person name="Xie M."/>
            <person name="Ni M."/>
            <person name="Xu X."/>
        </authorList>
    </citation>
    <scope>NUCLEOTIDE SEQUENCE [LARGE SCALE GENOMIC DNA]</scope>
    <source>
        <tissue evidence="2">Root</tissue>
    </source>
</reference>
<organism evidence="2">
    <name type="scientific">Glycine soja</name>
    <name type="common">Wild soybean</name>
    <dbReference type="NCBI Taxonomy" id="3848"/>
    <lineage>
        <taxon>Eukaryota</taxon>
        <taxon>Viridiplantae</taxon>
        <taxon>Streptophyta</taxon>
        <taxon>Embryophyta</taxon>
        <taxon>Tracheophyta</taxon>
        <taxon>Spermatophyta</taxon>
        <taxon>Magnoliopsida</taxon>
        <taxon>eudicotyledons</taxon>
        <taxon>Gunneridae</taxon>
        <taxon>Pentapetalae</taxon>
        <taxon>rosids</taxon>
        <taxon>fabids</taxon>
        <taxon>Fabales</taxon>
        <taxon>Fabaceae</taxon>
        <taxon>Papilionoideae</taxon>
        <taxon>50 kb inversion clade</taxon>
        <taxon>NPAAA clade</taxon>
        <taxon>indigoferoid/millettioid clade</taxon>
        <taxon>Phaseoleae</taxon>
        <taxon>Glycine</taxon>
        <taxon>Glycine subgen. Soja</taxon>
    </lineage>
</organism>